<dbReference type="Pfam" id="PF08241">
    <property type="entry name" value="Methyltransf_11"/>
    <property type="match status" value="1"/>
</dbReference>
<sequence>METRPWTSERATRSPFVLPSGLRGRLAGRLMLRMNKQDEVARLLAVRPGERVLEIGYGPGGLIRRLERTPAGRVCGVDPSPEMRGMAARRAADADLRVGTAEDTGFGDAEFDCVVSVNSVALWPCLESGLDELRRVTRPGGRVLIAWHGGRRPPRAARKFRLPDDQLDRIEEALRRRFTDVDRHELSDLTAFTARRDRQGGPEGRRGAGQGLRARPP</sequence>
<dbReference type="Gene3D" id="3.40.50.150">
    <property type="entry name" value="Vaccinia Virus protein VP39"/>
    <property type="match status" value="1"/>
</dbReference>
<proteinExistence type="predicted"/>
<name>A0A5C4J4C9_9ACTN</name>
<dbReference type="InterPro" id="IPR029063">
    <property type="entry name" value="SAM-dependent_MTases_sf"/>
</dbReference>
<dbReference type="GO" id="GO:0032259">
    <property type="term" value="P:methylation"/>
    <property type="evidence" value="ECO:0007669"/>
    <property type="project" value="UniProtKB-KW"/>
</dbReference>
<keyword evidence="3" id="KW-0489">Methyltransferase</keyword>
<reference evidence="3 4" key="1">
    <citation type="submission" date="2019-05" db="EMBL/GenBank/DDBJ databases">
        <title>Draft genome sequence of Actinomadura sp. 14C53.</title>
        <authorList>
            <person name="Saricaoglu S."/>
            <person name="Isik K."/>
        </authorList>
    </citation>
    <scope>NUCLEOTIDE SEQUENCE [LARGE SCALE GENOMIC DNA]</scope>
    <source>
        <strain evidence="3 4">14C53</strain>
    </source>
</reference>
<dbReference type="AlphaFoldDB" id="A0A5C4J4C9"/>
<dbReference type="EMBL" id="VCKW01000226">
    <property type="protein sequence ID" value="TMQ91234.1"/>
    <property type="molecule type" value="Genomic_DNA"/>
</dbReference>
<protein>
    <submittedName>
        <fullName evidence="3">Methyltransferase domain-containing protein</fullName>
    </submittedName>
</protein>
<dbReference type="PANTHER" id="PTHR42912">
    <property type="entry name" value="METHYLTRANSFERASE"/>
    <property type="match status" value="1"/>
</dbReference>
<evidence type="ECO:0000313" key="3">
    <source>
        <dbReference type="EMBL" id="TMQ91234.1"/>
    </source>
</evidence>
<feature type="region of interest" description="Disordered" evidence="1">
    <location>
        <begin position="189"/>
        <end position="217"/>
    </location>
</feature>
<accession>A0A5C4J4C9</accession>
<keyword evidence="3" id="KW-0808">Transferase</keyword>
<comment type="caution">
    <text evidence="3">The sequence shown here is derived from an EMBL/GenBank/DDBJ whole genome shotgun (WGS) entry which is preliminary data.</text>
</comment>
<dbReference type="GO" id="GO:0008757">
    <property type="term" value="F:S-adenosylmethionine-dependent methyltransferase activity"/>
    <property type="evidence" value="ECO:0007669"/>
    <property type="project" value="InterPro"/>
</dbReference>
<evidence type="ECO:0000259" key="2">
    <source>
        <dbReference type="Pfam" id="PF08241"/>
    </source>
</evidence>
<evidence type="ECO:0000256" key="1">
    <source>
        <dbReference type="SAM" id="MobiDB-lite"/>
    </source>
</evidence>
<dbReference type="InterPro" id="IPR050508">
    <property type="entry name" value="Methyltransf_Superfamily"/>
</dbReference>
<dbReference type="Proteomes" id="UP000309174">
    <property type="component" value="Unassembled WGS sequence"/>
</dbReference>
<gene>
    <name evidence="3" type="ORF">ETD83_31880</name>
</gene>
<dbReference type="CDD" id="cd02440">
    <property type="entry name" value="AdoMet_MTases"/>
    <property type="match status" value="1"/>
</dbReference>
<dbReference type="RefSeq" id="WP_138648919.1">
    <property type="nucleotide sequence ID" value="NZ_VCKW01000226.1"/>
</dbReference>
<evidence type="ECO:0000313" key="4">
    <source>
        <dbReference type="Proteomes" id="UP000309174"/>
    </source>
</evidence>
<feature type="domain" description="Methyltransferase type 11" evidence="2">
    <location>
        <begin position="53"/>
        <end position="145"/>
    </location>
</feature>
<dbReference type="InterPro" id="IPR013216">
    <property type="entry name" value="Methyltransf_11"/>
</dbReference>
<keyword evidence="4" id="KW-1185">Reference proteome</keyword>
<dbReference type="OrthoDB" id="4571118at2"/>
<feature type="compositionally biased region" description="Basic and acidic residues" evidence="1">
    <location>
        <begin position="194"/>
        <end position="206"/>
    </location>
</feature>
<organism evidence="3 4">
    <name type="scientific">Actinomadura soli</name>
    <dbReference type="NCBI Taxonomy" id="2508997"/>
    <lineage>
        <taxon>Bacteria</taxon>
        <taxon>Bacillati</taxon>
        <taxon>Actinomycetota</taxon>
        <taxon>Actinomycetes</taxon>
        <taxon>Streptosporangiales</taxon>
        <taxon>Thermomonosporaceae</taxon>
        <taxon>Actinomadura</taxon>
    </lineage>
</organism>
<dbReference type="SUPFAM" id="SSF53335">
    <property type="entry name" value="S-adenosyl-L-methionine-dependent methyltransferases"/>
    <property type="match status" value="1"/>
</dbReference>